<dbReference type="PANTHER" id="PTHR24403">
    <property type="entry name" value="ZINC FINGER PROTEIN"/>
    <property type="match status" value="1"/>
</dbReference>
<sequence>METGTRVVTVSYNENEQPTIKTIKCEYDSLDESSRIEDHTMHFLEEGPGEEESFIDQYGQEQIKYLSIESNGSSVSSNLNLNGVFKCFRCSFTCTSINELAIHYKRYRENEPFTCFHCGYVGISKEDFMSHSRSHLESLFFRCSKCPFRSETRHEIWAHVQKHEKDSATFKVEKMKCPFCEKFISKQNIKFHLTKCDTVYRNIMARKEQEKFKTVTSNENSPKVEVKKETGTPNPVYTCPHCFFIFSSKFKRSKHIYSVHIKDKEENKVITISGDEEADNEEEEEEEEINEYVSDEEQLAVDKVGPDMNPSVQLERIYLCPICHYVFTSASSLNEHVVTHSKVTECPICKLNCETNFQLKKHMDSHSKKSLKKSQVFCDVCEQSFPTLGKLKNHIKENHEKGMKCPYCPRIMKSESALSFHIEAHSKVKAYYCPKCKFTAKNSSLLQFHMSKFHPTKKRYTCSICDKAYIYKYSLARHEQNCPGKDSALVSKGGKKGGPEIEIDISQKEKLSCSECKAIFKEATHLKKHLLVHFHKTPFRCMKCGLRCKTKHTLTAHMKIHNLKAGYQCKVCLQKFKHKHALNNHAIKHSEKRPYTCEVCGMTFKRKANYRRHYDIHSDVKPFKCPLCDFTSRRKDGLYKHLETHGKDK</sequence>
<dbReference type="Proteomes" id="UP000326759">
    <property type="component" value="Unassembled WGS sequence"/>
</dbReference>
<dbReference type="OrthoDB" id="6330646at2759"/>
<evidence type="ECO:0000256" key="3">
    <source>
        <dbReference type="ARBA" id="ARBA00022771"/>
    </source>
</evidence>
<evidence type="ECO:0000313" key="7">
    <source>
        <dbReference type="EMBL" id="KAB7502502.1"/>
    </source>
</evidence>
<dbReference type="FunFam" id="3.30.160.60:FF:000065">
    <property type="entry name" value="B-cell CLL/lymphoma 6, member B"/>
    <property type="match status" value="1"/>
</dbReference>
<dbReference type="SUPFAM" id="SSF57667">
    <property type="entry name" value="beta-beta-alpha zinc fingers"/>
    <property type="match status" value="7"/>
</dbReference>
<evidence type="ECO:0000256" key="4">
    <source>
        <dbReference type="ARBA" id="ARBA00022833"/>
    </source>
</evidence>
<protein>
    <submittedName>
        <fullName evidence="7">Zinc finger protein</fullName>
    </submittedName>
</protein>
<feature type="domain" description="C2H2-type" evidence="6">
    <location>
        <begin position="318"/>
        <end position="345"/>
    </location>
</feature>
<name>A0A5N5T7N8_9CRUS</name>
<dbReference type="InterPro" id="IPR050688">
    <property type="entry name" value="Zinc_finger/UBP_domain"/>
</dbReference>
<dbReference type="SMART" id="SM00355">
    <property type="entry name" value="ZnF_C2H2"/>
    <property type="match status" value="15"/>
</dbReference>
<keyword evidence="2" id="KW-0677">Repeat</keyword>
<keyword evidence="4" id="KW-0862">Zinc</keyword>
<evidence type="ECO:0000256" key="1">
    <source>
        <dbReference type="ARBA" id="ARBA00022723"/>
    </source>
</evidence>
<dbReference type="GO" id="GO:0005634">
    <property type="term" value="C:nucleus"/>
    <property type="evidence" value="ECO:0007669"/>
    <property type="project" value="TreeGrafter"/>
</dbReference>
<feature type="domain" description="C2H2-type" evidence="6">
    <location>
        <begin position="237"/>
        <end position="265"/>
    </location>
</feature>
<dbReference type="AlphaFoldDB" id="A0A5N5T7N8"/>
<feature type="domain" description="C2H2-type" evidence="6">
    <location>
        <begin position="511"/>
        <end position="538"/>
    </location>
</feature>
<comment type="caution">
    <text evidence="7">The sequence shown here is derived from an EMBL/GenBank/DDBJ whole genome shotgun (WGS) entry which is preliminary data.</text>
</comment>
<feature type="domain" description="C2H2-type" evidence="6">
    <location>
        <begin position="595"/>
        <end position="622"/>
    </location>
</feature>
<dbReference type="EMBL" id="SEYY01007373">
    <property type="protein sequence ID" value="KAB7502502.1"/>
    <property type="molecule type" value="Genomic_DNA"/>
</dbReference>
<feature type="domain" description="C2H2-type" evidence="6">
    <location>
        <begin position="539"/>
        <end position="566"/>
    </location>
</feature>
<evidence type="ECO:0000256" key="2">
    <source>
        <dbReference type="ARBA" id="ARBA00022737"/>
    </source>
</evidence>
<dbReference type="Gene3D" id="3.30.160.60">
    <property type="entry name" value="Classic Zinc Finger"/>
    <property type="match status" value="7"/>
</dbReference>
<dbReference type="GO" id="GO:0010468">
    <property type="term" value="P:regulation of gene expression"/>
    <property type="evidence" value="ECO:0007669"/>
    <property type="project" value="TreeGrafter"/>
</dbReference>
<feature type="domain" description="C2H2-type" evidence="6">
    <location>
        <begin position="623"/>
        <end position="649"/>
    </location>
</feature>
<proteinExistence type="predicted"/>
<gene>
    <name evidence="7" type="ORF">Anas_13463</name>
</gene>
<reference evidence="7 8" key="1">
    <citation type="journal article" date="2019" name="PLoS Biol.">
        <title>Sex chromosomes control vertical transmission of feminizing Wolbachia symbionts in an isopod.</title>
        <authorList>
            <person name="Becking T."/>
            <person name="Chebbi M.A."/>
            <person name="Giraud I."/>
            <person name="Moumen B."/>
            <person name="Laverre T."/>
            <person name="Caubet Y."/>
            <person name="Peccoud J."/>
            <person name="Gilbert C."/>
            <person name="Cordaux R."/>
        </authorList>
    </citation>
    <scope>NUCLEOTIDE SEQUENCE [LARGE SCALE GENOMIC DNA]</scope>
    <source>
        <strain evidence="7">ANa2</strain>
        <tissue evidence="7">Whole body excluding digestive tract and cuticle</tissue>
    </source>
</reference>
<dbReference type="Pfam" id="PF00096">
    <property type="entry name" value="zf-C2H2"/>
    <property type="match status" value="5"/>
</dbReference>
<dbReference type="InterPro" id="IPR036236">
    <property type="entry name" value="Znf_C2H2_sf"/>
</dbReference>
<evidence type="ECO:0000313" key="8">
    <source>
        <dbReference type="Proteomes" id="UP000326759"/>
    </source>
</evidence>
<keyword evidence="3 5" id="KW-0863">Zinc-finger</keyword>
<keyword evidence="8" id="KW-1185">Reference proteome</keyword>
<organism evidence="7 8">
    <name type="scientific">Armadillidium nasatum</name>
    <dbReference type="NCBI Taxonomy" id="96803"/>
    <lineage>
        <taxon>Eukaryota</taxon>
        <taxon>Metazoa</taxon>
        <taxon>Ecdysozoa</taxon>
        <taxon>Arthropoda</taxon>
        <taxon>Crustacea</taxon>
        <taxon>Multicrustacea</taxon>
        <taxon>Malacostraca</taxon>
        <taxon>Eumalacostraca</taxon>
        <taxon>Peracarida</taxon>
        <taxon>Isopoda</taxon>
        <taxon>Oniscidea</taxon>
        <taxon>Crinocheta</taxon>
        <taxon>Armadillidiidae</taxon>
        <taxon>Armadillidium</taxon>
    </lineage>
</organism>
<feature type="domain" description="C2H2-type" evidence="6">
    <location>
        <begin position="460"/>
        <end position="487"/>
    </location>
</feature>
<evidence type="ECO:0000259" key="6">
    <source>
        <dbReference type="PROSITE" id="PS50157"/>
    </source>
</evidence>
<evidence type="ECO:0000256" key="5">
    <source>
        <dbReference type="PROSITE-ProRule" id="PRU00042"/>
    </source>
</evidence>
<feature type="domain" description="C2H2-type" evidence="6">
    <location>
        <begin position="567"/>
        <end position="594"/>
    </location>
</feature>
<dbReference type="PROSITE" id="PS50157">
    <property type="entry name" value="ZINC_FINGER_C2H2_2"/>
    <property type="match status" value="9"/>
</dbReference>
<feature type="domain" description="C2H2-type" evidence="6">
    <location>
        <begin position="403"/>
        <end position="430"/>
    </location>
</feature>
<keyword evidence="1" id="KW-0479">Metal-binding</keyword>
<dbReference type="GO" id="GO:0008270">
    <property type="term" value="F:zinc ion binding"/>
    <property type="evidence" value="ECO:0007669"/>
    <property type="project" value="UniProtKB-KW"/>
</dbReference>
<dbReference type="InterPro" id="IPR013087">
    <property type="entry name" value="Znf_C2H2_type"/>
</dbReference>
<dbReference type="PANTHER" id="PTHR24403:SF67">
    <property type="entry name" value="FI01116P-RELATED"/>
    <property type="match status" value="1"/>
</dbReference>
<accession>A0A5N5T7N8</accession>
<dbReference type="PROSITE" id="PS00028">
    <property type="entry name" value="ZINC_FINGER_C2H2_1"/>
    <property type="match status" value="9"/>
</dbReference>